<keyword evidence="2" id="KW-0547">Nucleotide-binding</keyword>
<organism evidence="2">
    <name type="scientific">Siphoviridae sp. ctsBB38</name>
    <dbReference type="NCBI Taxonomy" id="2826482"/>
    <lineage>
        <taxon>Viruses</taxon>
        <taxon>Duplodnaviria</taxon>
        <taxon>Heunggongvirae</taxon>
        <taxon>Uroviricota</taxon>
        <taxon>Caudoviricetes</taxon>
    </lineage>
</organism>
<accession>A0A8S5MVN6</accession>
<keyword evidence="2" id="KW-0378">Hydrolase</keyword>
<dbReference type="PANTHER" id="PTHR30153">
    <property type="entry name" value="REPLICATIVE DNA HELICASE DNAB"/>
    <property type="match status" value="1"/>
</dbReference>
<proteinExistence type="predicted"/>
<dbReference type="EMBL" id="BK014999">
    <property type="protein sequence ID" value="DAD86409.1"/>
    <property type="molecule type" value="Genomic_DNA"/>
</dbReference>
<keyword evidence="2" id="KW-0067">ATP-binding</keyword>
<dbReference type="GO" id="GO:0005524">
    <property type="term" value="F:ATP binding"/>
    <property type="evidence" value="ECO:0007669"/>
    <property type="project" value="InterPro"/>
</dbReference>
<name>A0A8S5MVN6_9CAUD</name>
<dbReference type="SUPFAM" id="SSF52540">
    <property type="entry name" value="P-loop containing nucleoside triphosphate hydrolases"/>
    <property type="match status" value="1"/>
</dbReference>
<feature type="domain" description="SF4 helicase" evidence="1">
    <location>
        <begin position="144"/>
        <end position="406"/>
    </location>
</feature>
<protein>
    <submittedName>
        <fullName evidence="2">Helicase, ATPase, REPLICATION</fullName>
    </submittedName>
</protein>
<reference evidence="2" key="1">
    <citation type="journal article" date="2021" name="Proc. Natl. Acad. Sci. U.S.A.">
        <title>A Catalog of Tens of Thousands of Viruses from Human Metagenomes Reveals Hidden Associations with Chronic Diseases.</title>
        <authorList>
            <person name="Tisza M.J."/>
            <person name="Buck C.B."/>
        </authorList>
    </citation>
    <scope>NUCLEOTIDE SEQUENCE</scope>
    <source>
        <strain evidence="2">CtsBB38</strain>
    </source>
</reference>
<sequence>MVQLQAINDILNNNNLDQYTSQGITKEYFKDYQEEYEFICNHFRTYGKVPDWETFMGKFPDFDVVEVLEPLKYIIYNLKENYLFDQGVALFQTSGEVLEQNAFDGLQHIVTRAQRLLDQTVQSNGVNINNMVDEKIKDLENKRAKGGMLGIGSGLPELDKILNGWLPGEELVTIVGRVNQGKSWLLQKFLTEANKQYKKVLHYSGEMGVLQVAYRNDTLGMNYTNSQLMRGTIGEGDYQQYINDLETNKELPPYIVVTPVDFGGKMLTVSKLRALIKEYKPDIVGIDQISLMEDERRLKGDQTRTQYTHIAQDLFNISIEFSIPIIVDAQANRNKADMDKPENPELADIGESDGIAQNSSRVISLVQTKAGLSLKITKNRYGENNKQLLYVWDIDNGIFTFVTEQLDEGQQPEEVQPQLPFRNNNKINDVTDVF</sequence>
<dbReference type="InterPro" id="IPR027417">
    <property type="entry name" value="P-loop_NTPase"/>
</dbReference>
<dbReference type="GO" id="GO:0003678">
    <property type="term" value="F:DNA helicase activity"/>
    <property type="evidence" value="ECO:0007669"/>
    <property type="project" value="InterPro"/>
</dbReference>
<dbReference type="InterPro" id="IPR007694">
    <property type="entry name" value="DNA_helicase_DnaB-like_C"/>
</dbReference>
<evidence type="ECO:0000259" key="1">
    <source>
        <dbReference type="PROSITE" id="PS51199"/>
    </source>
</evidence>
<dbReference type="PANTHER" id="PTHR30153:SF2">
    <property type="entry name" value="REPLICATIVE DNA HELICASE"/>
    <property type="match status" value="1"/>
</dbReference>
<dbReference type="PROSITE" id="PS51199">
    <property type="entry name" value="SF4_HELICASE"/>
    <property type="match status" value="1"/>
</dbReference>
<dbReference type="GO" id="GO:0006260">
    <property type="term" value="P:DNA replication"/>
    <property type="evidence" value="ECO:0007669"/>
    <property type="project" value="InterPro"/>
</dbReference>
<keyword evidence="2" id="KW-0347">Helicase</keyword>
<dbReference type="Pfam" id="PF03796">
    <property type="entry name" value="DnaB_C"/>
    <property type="match status" value="1"/>
</dbReference>
<dbReference type="Gene3D" id="3.40.50.300">
    <property type="entry name" value="P-loop containing nucleotide triphosphate hydrolases"/>
    <property type="match status" value="1"/>
</dbReference>
<evidence type="ECO:0000313" key="2">
    <source>
        <dbReference type="EMBL" id="DAD86409.1"/>
    </source>
</evidence>